<dbReference type="PROSITE" id="PS51375">
    <property type="entry name" value="PPR"/>
    <property type="match status" value="1"/>
</dbReference>
<comment type="caution">
    <text evidence="4">The sequence shown here is derived from an EMBL/GenBank/DDBJ whole genome shotgun (WGS) entry which is preliminary data.</text>
</comment>
<feature type="repeat" description="PPR" evidence="2">
    <location>
        <begin position="609"/>
        <end position="646"/>
    </location>
</feature>
<reference evidence="4" key="1">
    <citation type="submission" date="2020-06" db="EMBL/GenBank/DDBJ databases">
        <authorList>
            <consortium name="Plant Systems Biology data submission"/>
        </authorList>
    </citation>
    <scope>NUCLEOTIDE SEQUENCE</scope>
    <source>
        <strain evidence="4">D6</strain>
    </source>
</reference>
<dbReference type="OrthoDB" id="185373at2759"/>
<keyword evidence="1" id="KW-0677">Repeat</keyword>
<protein>
    <submittedName>
        <fullName evidence="4">Pentatricopeptide repeat-containing protein</fullName>
    </submittedName>
</protein>
<evidence type="ECO:0000256" key="3">
    <source>
        <dbReference type="SAM" id="MobiDB-lite"/>
    </source>
</evidence>
<dbReference type="AlphaFoldDB" id="A0A9N8DTB2"/>
<evidence type="ECO:0000256" key="2">
    <source>
        <dbReference type="PROSITE-ProRule" id="PRU00708"/>
    </source>
</evidence>
<dbReference type="PANTHER" id="PTHR47942:SF63">
    <property type="entry name" value="PENTATRICOPEPTIDE REPEAT-CONTAINING PROTEIN"/>
    <property type="match status" value="1"/>
</dbReference>
<dbReference type="InterPro" id="IPR051222">
    <property type="entry name" value="PPR/CCM1_RNA-binding"/>
</dbReference>
<feature type="compositionally biased region" description="Polar residues" evidence="3">
    <location>
        <begin position="45"/>
        <end position="61"/>
    </location>
</feature>
<dbReference type="EMBL" id="CAICTM010000354">
    <property type="protein sequence ID" value="CAB9508653.1"/>
    <property type="molecule type" value="Genomic_DNA"/>
</dbReference>
<organism evidence="4 5">
    <name type="scientific">Seminavis robusta</name>
    <dbReference type="NCBI Taxonomy" id="568900"/>
    <lineage>
        <taxon>Eukaryota</taxon>
        <taxon>Sar</taxon>
        <taxon>Stramenopiles</taxon>
        <taxon>Ochrophyta</taxon>
        <taxon>Bacillariophyta</taxon>
        <taxon>Bacillariophyceae</taxon>
        <taxon>Bacillariophycidae</taxon>
        <taxon>Naviculales</taxon>
        <taxon>Naviculaceae</taxon>
        <taxon>Seminavis</taxon>
    </lineage>
</organism>
<dbReference type="InterPro" id="IPR011990">
    <property type="entry name" value="TPR-like_helical_dom_sf"/>
</dbReference>
<name>A0A9N8DTB2_9STRA</name>
<dbReference type="InterPro" id="IPR002885">
    <property type="entry name" value="PPR_rpt"/>
</dbReference>
<evidence type="ECO:0000313" key="5">
    <source>
        <dbReference type="Proteomes" id="UP001153069"/>
    </source>
</evidence>
<dbReference type="Proteomes" id="UP001153069">
    <property type="component" value="Unassembled WGS sequence"/>
</dbReference>
<keyword evidence="5" id="KW-1185">Reference proteome</keyword>
<sequence length="661" mass="74864">MLGYVRCLRRVRPHVLRGHGRGGLYPQRLAALSKERNLCGRPQDHNNGGTQSNNAPTKTPTTNLVPLDSSGKLQFMTAAKDKQLTGSVLLSFVKACNLAGIDAGQTQERVGDFLQSRAKGDHHSQSRQAYQFVLRAWKDLAREKPQLASKEAEKMLYEMLTLYLEDKNVHVKPCRQCFTDVLAIHNASGNATAADRVLQDMIHLYDNTQDKDFLPDKQCFSWVLLSLFNEHKSTDNAFLADNVLHQMMELAIATGDATLRPPESVVQHALTLWARSYHQDAGFRAEALLIRMQELPDSTNSITTVALPPVKFFELVMQAWAKSEAPKAAARIEQIQLFVKEQFDVLPPCFGDLIVLEAYAKSSRGNKDAIRKVDQYFRQFQQHFRSEHVSSLDVILAYRCKIIAYSNHKDPLKGARECQAALEELWMLRKKEWIEFPPDSTVYEFVAYAWAKIGNVHRVKDLLHRIKQDRQGQEPNIVLYNHLLMALSRSRDPHAGQEAEKVFLELQKKSQKGDRSARPNIHTYGTLMACLSKSPNPKTASRAALYLQKLKELHEITGDQALKPNARIYTTAMRSLVGLANQEAVEKAQALLDEMHALAQQGDETSRPDVVTYTTFLKVLRVSNVPDKRERAEQVLLQMKEHGIQPDAFVWKEVNKLVVQA</sequence>
<dbReference type="Gene3D" id="1.25.40.10">
    <property type="entry name" value="Tetratricopeptide repeat domain"/>
    <property type="match status" value="2"/>
</dbReference>
<dbReference type="PANTHER" id="PTHR47942">
    <property type="entry name" value="TETRATRICOPEPTIDE REPEAT (TPR)-LIKE SUPERFAMILY PROTEIN-RELATED"/>
    <property type="match status" value="1"/>
</dbReference>
<accession>A0A9N8DTB2</accession>
<evidence type="ECO:0000313" key="4">
    <source>
        <dbReference type="EMBL" id="CAB9508653.1"/>
    </source>
</evidence>
<proteinExistence type="predicted"/>
<dbReference type="Pfam" id="PF13812">
    <property type="entry name" value="PPR_3"/>
    <property type="match status" value="2"/>
</dbReference>
<feature type="region of interest" description="Disordered" evidence="3">
    <location>
        <begin position="38"/>
        <end position="61"/>
    </location>
</feature>
<evidence type="ECO:0000256" key="1">
    <source>
        <dbReference type="ARBA" id="ARBA00022737"/>
    </source>
</evidence>
<gene>
    <name evidence="4" type="ORF">SEMRO_355_G125050.1</name>
</gene>